<protein>
    <submittedName>
        <fullName evidence="1">Uncharacterized protein</fullName>
    </submittedName>
</protein>
<feature type="non-terminal residue" evidence="1">
    <location>
        <position position="31"/>
    </location>
</feature>
<name>X0WH15_9ZZZZ</name>
<organism evidence="1">
    <name type="scientific">marine sediment metagenome</name>
    <dbReference type="NCBI Taxonomy" id="412755"/>
    <lineage>
        <taxon>unclassified sequences</taxon>
        <taxon>metagenomes</taxon>
        <taxon>ecological metagenomes</taxon>
    </lineage>
</organism>
<evidence type="ECO:0000313" key="1">
    <source>
        <dbReference type="EMBL" id="GAG22487.1"/>
    </source>
</evidence>
<proteinExistence type="predicted"/>
<accession>X0WH15</accession>
<comment type="caution">
    <text evidence="1">The sequence shown here is derived from an EMBL/GenBank/DDBJ whole genome shotgun (WGS) entry which is preliminary data.</text>
</comment>
<dbReference type="EMBL" id="BARS01030496">
    <property type="protein sequence ID" value="GAG22487.1"/>
    <property type="molecule type" value="Genomic_DNA"/>
</dbReference>
<dbReference type="AlphaFoldDB" id="X0WH15"/>
<gene>
    <name evidence="1" type="ORF">S01H1_47563</name>
</gene>
<sequence length="31" mass="3833">MIEYYPTQRNLMENGIWEWGVQPFVHVNEDH</sequence>
<reference evidence="1" key="1">
    <citation type="journal article" date="2014" name="Front. Microbiol.">
        <title>High frequency of phylogenetically diverse reductive dehalogenase-homologous genes in deep subseafloor sedimentary metagenomes.</title>
        <authorList>
            <person name="Kawai M."/>
            <person name="Futagami T."/>
            <person name="Toyoda A."/>
            <person name="Takaki Y."/>
            <person name="Nishi S."/>
            <person name="Hori S."/>
            <person name="Arai W."/>
            <person name="Tsubouchi T."/>
            <person name="Morono Y."/>
            <person name="Uchiyama I."/>
            <person name="Ito T."/>
            <person name="Fujiyama A."/>
            <person name="Inagaki F."/>
            <person name="Takami H."/>
        </authorList>
    </citation>
    <scope>NUCLEOTIDE SEQUENCE</scope>
    <source>
        <strain evidence="1">Expedition CK06-06</strain>
    </source>
</reference>